<keyword evidence="1" id="KW-0732">Signal</keyword>
<dbReference type="EMBL" id="CP048222">
    <property type="protein sequence ID" value="QHT70473.1"/>
    <property type="molecule type" value="Genomic_DNA"/>
</dbReference>
<dbReference type="KEGG" id="rhoz:GXP67_29385"/>
<organism evidence="3 4">
    <name type="scientific">Rhodocytophaga rosea</name>
    <dbReference type="NCBI Taxonomy" id="2704465"/>
    <lineage>
        <taxon>Bacteria</taxon>
        <taxon>Pseudomonadati</taxon>
        <taxon>Bacteroidota</taxon>
        <taxon>Cytophagia</taxon>
        <taxon>Cytophagales</taxon>
        <taxon>Rhodocytophagaceae</taxon>
        <taxon>Rhodocytophaga</taxon>
    </lineage>
</organism>
<protein>
    <recommendedName>
        <fullName evidence="2">7(1) septoil knot domain-containing protein</fullName>
    </recommendedName>
</protein>
<feature type="domain" description="7(1) septoil knot" evidence="2">
    <location>
        <begin position="28"/>
        <end position="113"/>
    </location>
</feature>
<feature type="chain" id="PRO_5025506862" description="7(1) septoil knot domain-containing protein" evidence="1">
    <location>
        <begin position="23"/>
        <end position="113"/>
    </location>
</feature>
<feature type="signal peptide" evidence="1">
    <location>
        <begin position="1"/>
        <end position="22"/>
    </location>
</feature>
<gene>
    <name evidence="3" type="ORF">GXP67_29385</name>
</gene>
<dbReference type="AlphaFoldDB" id="A0A6C0GS90"/>
<accession>A0A6C0GS90</accession>
<evidence type="ECO:0000259" key="2">
    <source>
        <dbReference type="Pfam" id="PF19647"/>
    </source>
</evidence>
<keyword evidence="4" id="KW-1185">Reference proteome</keyword>
<reference evidence="3 4" key="1">
    <citation type="submission" date="2020-01" db="EMBL/GenBank/DDBJ databases">
        <authorList>
            <person name="Kim M.K."/>
        </authorList>
    </citation>
    <scope>NUCLEOTIDE SEQUENCE [LARGE SCALE GENOMIC DNA]</scope>
    <source>
        <strain evidence="3 4">172606-1</strain>
    </source>
</reference>
<dbReference type="RefSeq" id="WP_162446450.1">
    <property type="nucleotide sequence ID" value="NZ_CP048222.1"/>
</dbReference>
<dbReference type="InterPro" id="IPR046148">
    <property type="entry name" value="Septknot"/>
</dbReference>
<sequence length="113" mass="13341">MKYLLMLCFVLLLSFSGQQARAQNKRLCDIFGTVYFEQEKSFADFSIYIEEEESFADLVVFKEDNQLFADKSGNWFPTTNRGLAQYRIYIEKDKNRADFKVYYTETKSFAGCR</sequence>
<evidence type="ECO:0000313" key="4">
    <source>
        <dbReference type="Proteomes" id="UP000480178"/>
    </source>
</evidence>
<proteinExistence type="predicted"/>
<evidence type="ECO:0000313" key="3">
    <source>
        <dbReference type="EMBL" id="QHT70473.1"/>
    </source>
</evidence>
<dbReference type="Proteomes" id="UP000480178">
    <property type="component" value="Chromosome"/>
</dbReference>
<dbReference type="Pfam" id="PF19647">
    <property type="entry name" value="Septknot"/>
    <property type="match status" value="1"/>
</dbReference>
<name>A0A6C0GS90_9BACT</name>
<evidence type="ECO:0000256" key="1">
    <source>
        <dbReference type="SAM" id="SignalP"/>
    </source>
</evidence>